<feature type="non-terminal residue" evidence="1">
    <location>
        <position position="40"/>
    </location>
</feature>
<keyword evidence="2" id="KW-1185">Reference proteome</keyword>
<evidence type="ECO:0000313" key="1">
    <source>
        <dbReference type="EMBL" id="CAG8593932.1"/>
    </source>
</evidence>
<dbReference type="EMBL" id="CAJVPV010005629">
    <property type="protein sequence ID" value="CAG8593932.1"/>
    <property type="molecule type" value="Genomic_DNA"/>
</dbReference>
<comment type="caution">
    <text evidence="1">The sequence shown here is derived from an EMBL/GenBank/DDBJ whole genome shotgun (WGS) entry which is preliminary data.</text>
</comment>
<gene>
    <name evidence="1" type="ORF">AMORRO_LOCUS7473</name>
</gene>
<sequence>MLPWFDDFDVSLCSFVDSGVLKGLSLQWLSLLPTLLKVHH</sequence>
<organism evidence="1 2">
    <name type="scientific">Acaulospora morrowiae</name>
    <dbReference type="NCBI Taxonomy" id="94023"/>
    <lineage>
        <taxon>Eukaryota</taxon>
        <taxon>Fungi</taxon>
        <taxon>Fungi incertae sedis</taxon>
        <taxon>Mucoromycota</taxon>
        <taxon>Glomeromycotina</taxon>
        <taxon>Glomeromycetes</taxon>
        <taxon>Diversisporales</taxon>
        <taxon>Acaulosporaceae</taxon>
        <taxon>Acaulospora</taxon>
    </lineage>
</organism>
<accession>A0A9N9C7F7</accession>
<reference evidence="1" key="1">
    <citation type="submission" date="2021-06" db="EMBL/GenBank/DDBJ databases">
        <authorList>
            <person name="Kallberg Y."/>
            <person name="Tangrot J."/>
            <person name="Rosling A."/>
        </authorList>
    </citation>
    <scope>NUCLEOTIDE SEQUENCE</scope>
    <source>
        <strain evidence="1">CL551</strain>
    </source>
</reference>
<name>A0A9N9C7F7_9GLOM</name>
<protein>
    <submittedName>
        <fullName evidence="1">18398_t:CDS:1</fullName>
    </submittedName>
</protein>
<dbReference type="AlphaFoldDB" id="A0A9N9C7F7"/>
<proteinExistence type="predicted"/>
<dbReference type="Proteomes" id="UP000789342">
    <property type="component" value="Unassembled WGS sequence"/>
</dbReference>
<evidence type="ECO:0000313" key="2">
    <source>
        <dbReference type="Proteomes" id="UP000789342"/>
    </source>
</evidence>